<comment type="caution">
    <text evidence="2">The sequence shown here is derived from an EMBL/GenBank/DDBJ whole genome shotgun (WGS) entry which is preliminary data.</text>
</comment>
<gene>
    <name evidence="2" type="ORF">EJ08DRAFT_679761</name>
</gene>
<proteinExistence type="predicted"/>
<keyword evidence="3" id="KW-1185">Reference proteome</keyword>
<accession>A0A9P4TY73</accession>
<dbReference type="AlphaFoldDB" id="A0A9P4TY73"/>
<evidence type="ECO:0000313" key="3">
    <source>
        <dbReference type="Proteomes" id="UP000800235"/>
    </source>
</evidence>
<evidence type="ECO:0000313" key="2">
    <source>
        <dbReference type="EMBL" id="KAF2429592.1"/>
    </source>
</evidence>
<feature type="region of interest" description="Disordered" evidence="1">
    <location>
        <begin position="23"/>
        <end position="88"/>
    </location>
</feature>
<reference evidence="2" key="1">
    <citation type="journal article" date="2020" name="Stud. Mycol.">
        <title>101 Dothideomycetes genomes: a test case for predicting lifestyles and emergence of pathogens.</title>
        <authorList>
            <person name="Haridas S."/>
            <person name="Albert R."/>
            <person name="Binder M."/>
            <person name="Bloem J."/>
            <person name="Labutti K."/>
            <person name="Salamov A."/>
            <person name="Andreopoulos B."/>
            <person name="Baker S."/>
            <person name="Barry K."/>
            <person name="Bills G."/>
            <person name="Bluhm B."/>
            <person name="Cannon C."/>
            <person name="Castanera R."/>
            <person name="Culley D."/>
            <person name="Daum C."/>
            <person name="Ezra D."/>
            <person name="Gonzalez J."/>
            <person name="Henrissat B."/>
            <person name="Kuo A."/>
            <person name="Liang C."/>
            <person name="Lipzen A."/>
            <person name="Lutzoni F."/>
            <person name="Magnuson J."/>
            <person name="Mondo S."/>
            <person name="Nolan M."/>
            <person name="Ohm R."/>
            <person name="Pangilinan J."/>
            <person name="Park H.-J."/>
            <person name="Ramirez L."/>
            <person name="Alfaro M."/>
            <person name="Sun H."/>
            <person name="Tritt A."/>
            <person name="Yoshinaga Y."/>
            <person name="Zwiers L.-H."/>
            <person name="Turgeon B."/>
            <person name="Goodwin S."/>
            <person name="Spatafora J."/>
            <person name="Crous P."/>
            <person name="Grigoriev I."/>
        </authorList>
    </citation>
    <scope>NUCLEOTIDE SEQUENCE</scope>
    <source>
        <strain evidence="2">CBS 130266</strain>
    </source>
</reference>
<dbReference type="EMBL" id="MU007045">
    <property type="protein sequence ID" value="KAF2429592.1"/>
    <property type="molecule type" value="Genomic_DNA"/>
</dbReference>
<dbReference type="Proteomes" id="UP000800235">
    <property type="component" value="Unassembled WGS sequence"/>
</dbReference>
<name>A0A9P4TY73_9PEZI</name>
<organism evidence="2 3">
    <name type="scientific">Tothia fuscella</name>
    <dbReference type="NCBI Taxonomy" id="1048955"/>
    <lineage>
        <taxon>Eukaryota</taxon>
        <taxon>Fungi</taxon>
        <taxon>Dikarya</taxon>
        <taxon>Ascomycota</taxon>
        <taxon>Pezizomycotina</taxon>
        <taxon>Dothideomycetes</taxon>
        <taxon>Pleosporomycetidae</taxon>
        <taxon>Venturiales</taxon>
        <taxon>Cylindrosympodiaceae</taxon>
        <taxon>Tothia</taxon>
    </lineage>
</organism>
<protein>
    <submittedName>
        <fullName evidence="2">Uncharacterized protein</fullName>
    </submittedName>
</protein>
<feature type="compositionally biased region" description="Basic residues" evidence="1">
    <location>
        <begin position="73"/>
        <end position="83"/>
    </location>
</feature>
<sequence length="245" mass="27735">MPLVPFTMSTRARSRLCFRSTWLDEGIPTPPPDSANEDEKATYSKPYTTEGTPKQPITPKKRIRAPLKQQVTPKKRAKFRHPKKLSDALPTPLSSIAILPDNDFFRDDPPSEFEEAEKKFQDGRLKGQNVGKLARLILFDIPEHNNNFNGELSQGPFVNMCPNSLYTFVNGNLLHPSQNGSRGRSYQRKRKYAESGFGPVDMENAKRLTEVAGLSVEDVEACLVLQEMGMRTRWDYFDGESISLN</sequence>
<evidence type="ECO:0000256" key="1">
    <source>
        <dbReference type="SAM" id="MobiDB-lite"/>
    </source>
</evidence>